<evidence type="ECO:0000256" key="3">
    <source>
        <dbReference type="ARBA" id="ARBA00022777"/>
    </source>
</evidence>
<evidence type="ECO:0000256" key="1">
    <source>
        <dbReference type="ARBA" id="ARBA00022679"/>
    </source>
</evidence>
<dbReference type="InterPro" id="IPR004372">
    <property type="entry name" value="Ac/propionate_kinase"/>
</dbReference>
<dbReference type="GO" id="GO:0008776">
    <property type="term" value="F:acetate kinase activity"/>
    <property type="evidence" value="ECO:0007669"/>
    <property type="project" value="TreeGrafter"/>
</dbReference>
<feature type="non-terminal residue" evidence="5">
    <location>
        <position position="260"/>
    </location>
</feature>
<dbReference type="GO" id="GO:0006083">
    <property type="term" value="P:acetate metabolic process"/>
    <property type="evidence" value="ECO:0007669"/>
    <property type="project" value="TreeGrafter"/>
</dbReference>
<comment type="caution">
    <text evidence="5">The sequence shown here is derived from an EMBL/GenBank/DDBJ whole genome shotgun (WGS) entry which is preliminary data.</text>
</comment>
<protein>
    <recommendedName>
        <fullName evidence="6">Acetate kinase</fullName>
    </recommendedName>
</protein>
<accession>X1JW55</accession>
<dbReference type="Gene3D" id="3.30.420.40">
    <property type="match status" value="2"/>
</dbReference>
<dbReference type="EMBL" id="BARU01032700">
    <property type="protein sequence ID" value="GAH74003.1"/>
    <property type="molecule type" value="Genomic_DNA"/>
</dbReference>
<dbReference type="PRINTS" id="PR00471">
    <property type="entry name" value="ACETATEKNASE"/>
</dbReference>
<feature type="non-terminal residue" evidence="5">
    <location>
        <position position="1"/>
    </location>
</feature>
<reference evidence="5" key="1">
    <citation type="journal article" date="2014" name="Front. Microbiol.">
        <title>High frequency of phylogenetically diverse reductive dehalogenase-homologous genes in deep subseafloor sedimentary metagenomes.</title>
        <authorList>
            <person name="Kawai M."/>
            <person name="Futagami T."/>
            <person name="Toyoda A."/>
            <person name="Takaki Y."/>
            <person name="Nishi S."/>
            <person name="Hori S."/>
            <person name="Arai W."/>
            <person name="Tsubouchi T."/>
            <person name="Morono Y."/>
            <person name="Uchiyama I."/>
            <person name="Ito T."/>
            <person name="Fujiyama A."/>
            <person name="Inagaki F."/>
            <person name="Takami H."/>
        </authorList>
    </citation>
    <scope>NUCLEOTIDE SEQUENCE</scope>
    <source>
        <strain evidence="5">Expedition CK06-06</strain>
    </source>
</reference>
<organism evidence="5">
    <name type="scientific">marine sediment metagenome</name>
    <dbReference type="NCBI Taxonomy" id="412755"/>
    <lineage>
        <taxon>unclassified sequences</taxon>
        <taxon>metagenomes</taxon>
        <taxon>ecological metagenomes</taxon>
    </lineage>
</organism>
<keyword evidence="4" id="KW-0067">ATP-binding</keyword>
<dbReference type="GO" id="GO:0005524">
    <property type="term" value="F:ATP binding"/>
    <property type="evidence" value="ECO:0007669"/>
    <property type="project" value="UniProtKB-KW"/>
</dbReference>
<name>X1JW55_9ZZZZ</name>
<sequence length="260" mass="28591">RFPGRLQVAVFDTAFHRAMPPEAYHYALPYELYEQHQVRRYGFHGTSHRYVAERAVRMLGRRSDDCNLITLHLGNGCSAAAVRNGQSVDTTMGFTPLEGLVMGTRCGNIDPALPFFFMDDLGMAPQEVHAMLNRRSGLLGLSGLSNDMRELLEAARQGHERAELAINVFCYQAKKCIGAYVAVLGRVHGIVFTGGIGENGDEVRARICRGLEPVGICLDESKNRSVHGQDAVVSTESSPTAILVVHTDEALKIAQDTYEI</sequence>
<dbReference type="PANTHER" id="PTHR21060">
    <property type="entry name" value="ACETATE KINASE"/>
    <property type="match status" value="1"/>
</dbReference>
<dbReference type="InterPro" id="IPR000890">
    <property type="entry name" value="Aliphatic_acid_kin_short-chain"/>
</dbReference>
<dbReference type="InterPro" id="IPR023865">
    <property type="entry name" value="Aliphatic_acid_kinase_CS"/>
</dbReference>
<evidence type="ECO:0000256" key="2">
    <source>
        <dbReference type="ARBA" id="ARBA00022741"/>
    </source>
</evidence>
<keyword evidence="1" id="KW-0808">Transferase</keyword>
<dbReference type="PANTHER" id="PTHR21060:SF15">
    <property type="entry name" value="ACETATE KINASE-RELATED"/>
    <property type="match status" value="1"/>
</dbReference>
<evidence type="ECO:0008006" key="6">
    <source>
        <dbReference type="Google" id="ProtNLM"/>
    </source>
</evidence>
<keyword evidence="3" id="KW-0418">Kinase</keyword>
<dbReference type="InterPro" id="IPR043129">
    <property type="entry name" value="ATPase_NBD"/>
</dbReference>
<dbReference type="PROSITE" id="PS01076">
    <property type="entry name" value="ACETATE_KINASE_2"/>
    <property type="match status" value="1"/>
</dbReference>
<evidence type="ECO:0000256" key="4">
    <source>
        <dbReference type="ARBA" id="ARBA00022840"/>
    </source>
</evidence>
<dbReference type="HAMAP" id="MF_00020">
    <property type="entry name" value="Acetate_kinase"/>
    <property type="match status" value="1"/>
</dbReference>
<dbReference type="AlphaFoldDB" id="X1JW55"/>
<gene>
    <name evidence="5" type="ORF">S03H2_51532</name>
</gene>
<keyword evidence="2" id="KW-0547">Nucleotide-binding</keyword>
<dbReference type="Pfam" id="PF00871">
    <property type="entry name" value="Acetate_kinase"/>
    <property type="match status" value="1"/>
</dbReference>
<proteinExistence type="inferred from homology"/>
<evidence type="ECO:0000313" key="5">
    <source>
        <dbReference type="EMBL" id="GAH74003.1"/>
    </source>
</evidence>
<dbReference type="SUPFAM" id="SSF53067">
    <property type="entry name" value="Actin-like ATPase domain"/>
    <property type="match status" value="1"/>
</dbReference>
<dbReference type="NCBIfam" id="TIGR00016">
    <property type="entry name" value="ackA"/>
    <property type="match status" value="1"/>
</dbReference>